<organism evidence="1 2">
    <name type="scientific">Racocetra persica</name>
    <dbReference type="NCBI Taxonomy" id="160502"/>
    <lineage>
        <taxon>Eukaryota</taxon>
        <taxon>Fungi</taxon>
        <taxon>Fungi incertae sedis</taxon>
        <taxon>Mucoromycota</taxon>
        <taxon>Glomeromycotina</taxon>
        <taxon>Glomeromycetes</taxon>
        <taxon>Diversisporales</taxon>
        <taxon>Gigasporaceae</taxon>
        <taxon>Racocetra</taxon>
    </lineage>
</organism>
<evidence type="ECO:0000313" key="2">
    <source>
        <dbReference type="Proteomes" id="UP000789920"/>
    </source>
</evidence>
<name>A0ACA9SMH7_9GLOM</name>
<proteinExistence type="predicted"/>
<evidence type="ECO:0000313" key="1">
    <source>
        <dbReference type="EMBL" id="CAG8844080.1"/>
    </source>
</evidence>
<sequence>MTKNPYDSFASPKENVHAKWYVDGKEYFYAVSEALMAAEKEIFIEDWWLSPEL</sequence>
<gene>
    <name evidence="1" type="ORF">RPERSI_LOCUS33053</name>
</gene>
<protein>
    <submittedName>
        <fullName evidence="1">24905_t:CDS:1</fullName>
    </submittedName>
</protein>
<feature type="non-terminal residue" evidence="1">
    <location>
        <position position="53"/>
    </location>
</feature>
<accession>A0ACA9SMH7</accession>
<dbReference type="Proteomes" id="UP000789920">
    <property type="component" value="Unassembled WGS sequence"/>
</dbReference>
<comment type="caution">
    <text evidence="1">The sequence shown here is derived from an EMBL/GenBank/DDBJ whole genome shotgun (WGS) entry which is preliminary data.</text>
</comment>
<reference evidence="1" key="1">
    <citation type="submission" date="2021-06" db="EMBL/GenBank/DDBJ databases">
        <authorList>
            <person name="Kallberg Y."/>
            <person name="Tangrot J."/>
            <person name="Rosling A."/>
        </authorList>
    </citation>
    <scope>NUCLEOTIDE SEQUENCE</scope>
    <source>
        <strain evidence="1">MA461A</strain>
    </source>
</reference>
<keyword evidence="2" id="KW-1185">Reference proteome</keyword>
<dbReference type="EMBL" id="CAJVQC010140996">
    <property type="protein sequence ID" value="CAG8844080.1"/>
    <property type="molecule type" value="Genomic_DNA"/>
</dbReference>